<evidence type="ECO:0000256" key="10">
    <source>
        <dbReference type="ARBA" id="ARBA00023136"/>
    </source>
</evidence>
<evidence type="ECO:0000256" key="1">
    <source>
        <dbReference type="ARBA" id="ARBA00000085"/>
    </source>
</evidence>
<sequence length="455" mass="48409">MRPSSLSSRLILSSLVVSVVLLAATGLLLANLFTAALERNFDQRLRSVLDGLLANIEVTAEGSPRLSAAIVDPRFGLPLSGWYWQVVPVDKAGGAADLASNSLLEQRLTLPPELAGKEGVQGFYLTDTLGVTLRAIEQVFTLPGSTRKYSVLVAGNYDELSAEVRSFNRALVVSLVVLALGLALAVLAQVRFGLRPLRAMQANLLAIRQGGASELKGEYPAEIRPVAEELNLLIQSNAEIVERARTQVGNLAHALKTPLSVLTNEAAGQETPLAAKVAEQAGLMRDQVNLYLDRARRAARAQGLGAVTEVKPVLDALARTLERINRDKGVTVTVDCPDGLRFRGERQDLEEMVGNLLDNACKWAAGRVSVAARLQAATAGRSLLAIAVEDDGPGLPAEKRAEALKRGQRMDETKPGSGLGLSIVRETAAMYAGSVQLDDAALGGLRVLLTLPAVL</sequence>
<evidence type="ECO:0000256" key="5">
    <source>
        <dbReference type="ARBA" id="ARBA00022679"/>
    </source>
</evidence>
<evidence type="ECO:0000256" key="2">
    <source>
        <dbReference type="ARBA" id="ARBA00004370"/>
    </source>
</evidence>
<dbReference type="InterPro" id="IPR003594">
    <property type="entry name" value="HATPase_dom"/>
</dbReference>
<keyword evidence="8 11" id="KW-1133">Transmembrane helix</keyword>
<evidence type="ECO:0000256" key="8">
    <source>
        <dbReference type="ARBA" id="ARBA00022989"/>
    </source>
</evidence>
<dbReference type="InterPro" id="IPR036890">
    <property type="entry name" value="HATPase_C_sf"/>
</dbReference>
<dbReference type="GO" id="GO:0004673">
    <property type="term" value="F:protein histidine kinase activity"/>
    <property type="evidence" value="ECO:0007669"/>
    <property type="project" value="UniProtKB-EC"/>
</dbReference>
<evidence type="ECO:0000256" key="3">
    <source>
        <dbReference type="ARBA" id="ARBA00012438"/>
    </source>
</evidence>
<keyword evidence="10 11" id="KW-0472">Membrane</keyword>
<dbReference type="PROSITE" id="PS50109">
    <property type="entry name" value="HIS_KIN"/>
    <property type="match status" value="1"/>
</dbReference>
<dbReference type="AlphaFoldDB" id="A0A2W2BNC1"/>
<evidence type="ECO:0000256" key="6">
    <source>
        <dbReference type="ARBA" id="ARBA00022692"/>
    </source>
</evidence>
<dbReference type="PANTHER" id="PTHR45436">
    <property type="entry name" value="SENSOR HISTIDINE KINASE YKOH"/>
    <property type="match status" value="1"/>
</dbReference>
<organism evidence="14 15">
    <name type="scientific">Aestuariivirga litoralis</name>
    <dbReference type="NCBI Taxonomy" id="2650924"/>
    <lineage>
        <taxon>Bacteria</taxon>
        <taxon>Pseudomonadati</taxon>
        <taxon>Pseudomonadota</taxon>
        <taxon>Alphaproteobacteria</taxon>
        <taxon>Hyphomicrobiales</taxon>
        <taxon>Aestuariivirgaceae</taxon>
        <taxon>Aestuariivirga</taxon>
    </lineage>
</organism>
<evidence type="ECO:0000256" key="4">
    <source>
        <dbReference type="ARBA" id="ARBA00022553"/>
    </source>
</evidence>
<keyword evidence="5" id="KW-0808">Transferase</keyword>
<evidence type="ECO:0000313" key="15">
    <source>
        <dbReference type="Proteomes" id="UP000248795"/>
    </source>
</evidence>
<dbReference type="EC" id="2.7.13.3" evidence="3"/>
<evidence type="ECO:0000256" key="9">
    <source>
        <dbReference type="ARBA" id="ARBA00023012"/>
    </source>
</evidence>
<keyword evidence="15" id="KW-1185">Reference proteome</keyword>
<reference evidence="15" key="1">
    <citation type="submission" date="2018-06" db="EMBL/GenBank/DDBJ databases">
        <title>Aestuariibacter litoralis strain KCTC 52945T.</title>
        <authorList>
            <person name="Li X."/>
            <person name="Salam N."/>
            <person name="Li J.-L."/>
            <person name="Chen Y.-M."/>
            <person name="Yang Z.-W."/>
            <person name="Zhang L.-Y."/>
            <person name="Han M.-X."/>
            <person name="Xiao M."/>
            <person name="Li W.-J."/>
        </authorList>
    </citation>
    <scope>NUCLEOTIDE SEQUENCE [LARGE SCALE GENOMIC DNA]</scope>
    <source>
        <strain evidence="15">KCTC 52945</strain>
    </source>
</reference>
<evidence type="ECO:0000256" key="11">
    <source>
        <dbReference type="SAM" id="Phobius"/>
    </source>
</evidence>
<dbReference type="InterPro" id="IPR050428">
    <property type="entry name" value="TCS_sensor_his_kinase"/>
</dbReference>
<dbReference type="InterPro" id="IPR005467">
    <property type="entry name" value="His_kinase_dom"/>
</dbReference>
<feature type="domain" description="HAMP" evidence="13">
    <location>
        <begin position="191"/>
        <end position="242"/>
    </location>
</feature>
<evidence type="ECO:0000313" key="14">
    <source>
        <dbReference type="EMBL" id="PZF77749.1"/>
    </source>
</evidence>
<dbReference type="SUPFAM" id="SSF55874">
    <property type="entry name" value="ATPase domain of HSP90 chaperone/DNA topoisomerase II/histidine kinase"/>
    <property type="match status" value="1"/>
</dbReference>
<accession>A0A2W2BNC1</accession>
<gene>
    <name evidence="14" type="ORF">DK847_04770</name>
</gene>
<evidence type="ECO:0000259" key="13">
    <source>
        <dbReference type="PROSITE" id="PS50885"/>
    </source>
</evidence>
<dbReference type="SMART" id="SM00387">
    <property type="entry name" value="HATPase_c"/>
    <property type="match status" value="1"/>
</dbReference>
<dbReference type="Gene3D" id="3.30.565.10">
    <property type="entry name" value="Histidine kinase-like ATPase, C-terminal domain"/>
    <property type="match status" value="1"/>
</dbReference>
<dbReference type="EMBL" id="QKVK01000002">
    <property type="protein sequence ID" value="PZF77749.1"/>
    <property type="molecule type" value="Genomic_DNA"/>
</dbReference>
<comment type="subcellular location">
    <subcellularLocation>
        <location evidence="2">Membrane</location>
    </subcellularLocation>
</comment>
<keyword evidence="9" id="KW-0902">Two-component regulatory system</keyword>
<comment type="catalytic activity">
    <reaction evidence="1">
        <text>ATP + protein L-histidine = ADP + protein N-phospho-L-histidine.</text>
        <dbReference type="EC" id="2.7.13.3"/>
    </reaction>
</comment>
<evidence type="ECO:0000259" key="12">
    <source>
        <dbReference type="PROSITE" id="PS50109"/>
    </source>
</evidence>
<comment type="caution">
    <text evidence="14">The sequence shown here is derived from an EMBL/GenBank/DDBJ whole genome shotgun (WGS) entry which is preliminary data.</text>
</comment>
<dbReference type="PROSITE" id="PS50885">
    <property type="entry name" value="HAMP"/>
    <property type="match status" value="1"/>
</dbReference>
<dbReference type="InterPro" id="IPR003660">
    <property type="entry name" value="HAMP_dom"/>
</dbReference>
<dbReference type="Proteomes" id="UP000248795">
    <property type="component" value="Unassembled WGS sequence"/>
</dbReference>
<keyword evidence="7 14" id="KW-0418">Kinase</keyword>
<dbReference type="Pfam" id="PF02518">
    <property type="entry name" value="HATPase_c"/>
    <property type="match status" value="1"/>
</dbReference>
<protein>
    <recommendedName>
        <fullName evidence="3">histidine kinase</fullName>
        <ecNumber evidence="3">2.7.13.3</ecNumber>
    </recommendedName>
</protein>
<proteinExistence type="predicted"/>
<dbReference type="PRINTS" id="PR00344">
    <property type="entry name" value="BCTRLSENSOR"/>
</dbReference>
<dbReference type="InterPro" id="IPR004358">
    <property type="entry name" value="Sig_transdc_His_kin-like_C"/>
</dbReference>
<dbReference type="GO" id="GO:0005886">
    <property type="term" value="C:plasma membrane"/>
    <property type="evidence" value="ECO:0007669"/>
    <property type="project" value="TreeGrafter"/>
</dbReference>
<feature type="transmembrane region" description="Helical" evidence="11">
    <location>
        <begin position="170"/>
        <end position="190"/>
    </location>
</feature>
<feature type="domain" description="Histidine kinase" evidence="12">
    <location>
        <begin position="250"/>
        <end position="455"/>
    </location>
</feature>
<evidence type="ECO:0000256" key="7">
    <source>
        <dbReference type="ARBA" id="ARBA00022777"/>
    </source>
</evidence>
<dbReference type="GO" id="GO:0000160">
    <property type="term" value="P:phosphorelay signal transduction system"/>
    <property type="evidence" value="ECO:0007669"/>
    <property type="project" value="UniProtKB-KW"/>
</dbReference>
<name>A0A2W2BNC1_9HYPH</name>
<keyword evidence="4" id="KW-0597">Phosphoprotein</keyword>
<dbReference type="RefSeq" id="WP_111196496.1">
    <property type="nucleotide sequence ID" value="NZ_QKVK01000002.1"/>
</dbReference>
<dbReference type="PANTHER" id="PTHR45436:SF5">
    <property type="entry name" value="SENSOR HISTIDINE KINASE TRCS"/>
    <property type="match status" value="1"/>
</dbReference>
<keyword evidence="6 11" id="KW-0812">Transmembrane</keyword>